<dbReference type="InterPro" id="IPR023867">
    <property type="entry name" value="Sulphatase_maturase_rSAM"/>
</dbReference>
<comment type="caution">
    <text evidence="8">The sequence shown here is derived from an EMBL/GenBank/DDBJ whole genome shotgun (WGS) entry which is preliminary data.</text>
</comment>
<comment type="cofactor">
    <cofactor evidence="1">
        <name>[4Fe-4S] cluster</name>
        <dbReference type="ChEBI" id="CHEBI:49883"/>
    </cofactor>
</comment>
<protein>
    <submittedName>
        <fullName evidence="8">Radical SAM domain protein</fullName>
    </submittedName>
</protein>
<feature type="domain" description="Radical SAM core" evidence="7">
    <location>
        <begin position="24"/>
        <end position="145"/>
    </location>
</feature>
<dbReference type="EMBL" id="BAFN01000001">
    <property type="protein sequence ID" value="GAN33294.1"/>
    <property type="molecule type" value="Genomic_DNA"/>
</dbReference>
<dbReference type="PANTHER" id="PTHR43273:SF3">
    <property type="entry name" value="ANAEROBIC SULFATASE-MATURATING ENZYME HOMOLOG ASLB-RELATED"/>
    <property type="match status" value="1"/>
</dbReference>
<evidence type="ECO:0000256" key="3">
    <source>
        <dbReference type="ARBA" id="ARBA00022723"/>
    </source>
</evidence>
<dbReference type="PANTHER" id="PTHR43273">
    <property type="entry name" value="ANAEROBIC SULFATASE-MATURATING ENZYME HOMOLOG ASLB-RELATED"/>
    <property type="match status" value="1"/>
</dbReference>
<dbReference type="InterPro" id="IPR013785">
    <property type="entry name" value="Aldolase_TIM"/>
</dbReference>
<evidence type="ECO:0000313" key="8">
    <source>
        <dbReference type="EMBL" id="GAN33294.1"/>
    </source>
</evidence>
<evidence type="ECO:0000313" key="9">
    <source>
        <dbReference type="Proteomes" id="UP000032309"/>
    </source>
</evidence>
<dbReference type="InterPro" id="IPR007197">
    <property type="entry name" value="rSAM"/>
</dbReference>
<dbReference type="NCBIfam" id="TIGR04085">
    <property type="entry name" value="rSAM_more_4Fe4S"/>
    <property type="match status" value="1"/>
</dbReference>
<dbReference type="InterPro" id="IPR023885">
    <property type="entry name" value="4Fe4S-binding_SPASM_dom"/>
</dbReference>
<reference evidence="9" key="1">
    <citation type="journal article" date="2015" name="Genome Announc.">
        <title>Draft Genome Sequence of an Anaerobic Ammonium-Oxidizing Bacterium, "Candidatus Brocadia sinica".</title>
        <authorList>
            <person name="Oshiki M."/>
            <person name="Shinyako-Hata K."/>
            <person name="Satoh H."/>
            <person name="Okabe S."/>
        </authorList>
    </citation>
    <scope>NUCLEOTIDE SEQUENCE [LARGE SCALE GENOMIC DNA]</scope>
    <source>
        <strain evidence="9">JPN1</strain>
    </source>
</reference>
<keyword evidence="9" id="KW-1185">Reference proteome</keyword>
<keyword evidence="3" id="KW-0479">Metal-binding</keyword>
<evidence type="ECO:0000256" key="4">
    <source>
        <dbReference type="ARBA" id="ARBA00023004"/>
    </source>
</evidence>
<comment type="similarity">
    <text evidence="6">Belongs to the radical SAM superfamily. Anaerobic sulfatase-maturating enzyme family.</text>
</comment>
<evidence type="ECO:0000256" key="5">
    <source>
        <dbReference type="ARBA" id="ARBA00023014"/>
    </source>
</evidence>
<evidence type="ECO:0000256" key="6">
    <source>
        <dbReference type="ARBA" id="ARBA00023601"/>
    </source>
</evidence>
<sequence length="346" mass="38983">MSLTIAKKIIDFVFKNTPSEEKIDIGFFGGEPLLEFELMKEITELIENHPSFKNALVELTVVTNGTIFSDEIADFLNEHNIGFCLSCDGPPFIQDTFRIFSNGKGSSIDVTNTIKRAKEVLSSVLVNAVYHPETFQYLPQVVEYLASLGLKRIYLNPDFSAPWSKKEAELLPEIYGQISRQYIDYYLRQKPHFISLIDSKIAAILREGYKPLERCRMGTGEFAFTPSGNIYPCERLIGADTGNGHCIGNITDGIKRERMFCKTEPGKEINAECLSCSLKDYCMNWCGCSNYFSSGYYNRVSPFLCASERTAIITAFNTFQALEEKLGSVFFYNLIEAHTANCVTGE</sequence>
<evidence type="ECO:0000259" key="7">
    <source>
        <dbReference type="Pfam" id="PF04055"/>
    </source>
</evidence>
<name>A0ABQ0JWZ6_9BACT</name>
<keyword evidence="2" id="KW-0949">S-adenosyl-L-methionine</keyword>
<dbReference type="CDD" id="cd01335">
    <property type="entry name" value="Radical_SAM"/>
    <property type="match status" value="1"/>
</dbReference>
<dbReference type="InterPro" id="IPR058240">
    <property type="entry name" value="rSAM_sf"/>
</dbReference>
<evidence type="ECO:0000256" key="2">
    <source>
        <dbReference type="ARBA" id="ARBA00022691"/>
    </source>
</evidence>
<evidence type="ECO:0000256" key="1">
    <source>
        <dbReference type="ARBA" id="ARBA00001966"/>
    </source>
</evidence>
<gene>
    <name evidence="8" type="ORF">BROSI_A1811</name>
</gene>
<dbReference type="SUPFAM" id="SSF102114">
    <property type="entry name" value="Radical SAM enzymes"/>
    <property type="match status" value="1"/>
</dbReference>
<organism evidence="8 9">
    <name type="scientific">Candidatus Brocadia sinica JPN1</name>
    <dbReference type="NCBI Taxonomy" id="1197129"/>
    <lineage>
        <taxon>Bacteria</taxon>
        <taxon>Pseudomonadati</taxon>
        <taxon>Planctomycetota</taxon>
        <taxon>Candidatus Brocadiia</taxon>
        <taxon>Candidatus Brocadiales</taxon>
        <taxon>Candidatus Brocadiaceae</taxon>
        <taxon>Candidatus Brocadia</taxon>
    </lineage>
</organism>
<keyword evidence="5" id="KW-0411">Iron-sulfur</keyword>
<proteinExistence type="inferred from homology"/>
<keyword evidence="4" id="KW-0408">Iron</keyword>
<accession>A0ABQ0JWZ6</accession>
<dbReference type="Proteomes" id="UP000032309">
    <property type="component" value="Unassembled WGS sequence"/>
</dbReference>
<dbReference type="Pfam" id="PF04055">
    <property type="entry name" value="Radical_SAM"/>
    <property type="match status" value="1"/>
</dbReference>
<dbReference type="Gene3D" id="3.20.20.70">
    <property type="entry name" value="Aldolase class I"/>
    <property type="match status" value="1"/>
</dbReference>